<name>A0A0F9TII7_9ZZZZ</name>
<protein>
    <submittedName>
        <fullName evidence="1">Uncharacterized protein</fullName>
    </submittedName>
</protein>
<dbReference type="EMBL" id="LAZR01000220">
    <property type="protein sequence ID" value="KKN81060.1"/>
    <property type="molecule type" value="Genomic_DNA"/>
</dbReference>
<sequence>MAIGTERVRHRDIGGGDHSRIAAVQKMTELASINAKIDRLNRKLKADPIAFTLKLPATKANINQLGWQLDCTARQNGTIYEGSIAFRFDRLGDCLVLWDEAEALFGDEHAEHVPSDIKLFARKIQLAILERLTG</sequence>
<gene>
    <name evidence="1" type="ORF">LCGC14_0322790</name>
</gene>
<accession>A0A0F9TII7</accession>
<organism evidence="1">
    <name type="scientific">marine sediment metagenome</name>
    <dbReference type="NCBI Taxonomy" id="412755"/>
    <lineage>
        <taxon>unclassified sequences</taxon>
        <taxon>metagenomes</taxon>
        <taxon>ecological metagenomes</taxon>
    </lineage>
</organism>
<evidence type="ECO:0000313" key="1">
    <source>
        <dbReference type="EMBL" id="KKN81060.1"/>
    </source>
</evidence>
<dbReference type="AlphaFoldDB" id="A0A0F9TII7"/>
<comment type="caution">
    <text evidence="1">The sequence shown here is derived from an EMBL/GenBank/DDBJ whole genome shotgun (WGS) entry which is preliminary data.</text>
</comment>
<reference evidence="1" key="1">
    <citation type="journal article" date="2015" name="Nature">
        <title>Complex archaea that bridge the gap between prokaryotes and eukaryotes.</title>
        <authorList>
            <person name="Spang A."/>
            <person name="Saw J.H."/>
            <person name="Jorgensen S.L."/>
            <person name="Zaremba-Niedzwiedzka K."/>
            <person name="Martijn J."/>
            <person name="Lind A.E."/>
            <person name="van Eijk R."/>
            <person name="Schleper C."/>
            <person name="Guy L."/>
            <person name="Ettema T.J."/>
        </authorList>
    </citation>
    <scope>NUCLEOTIDE SEQUENCE</scope>
</reference>
<proteinExistence type="predicted"/>